<evidence type="ECO:0000313" key="5">
    <source>
        <dbReference type="EMBL" id="MFL0194970.1"/>
    </source>
</evidence>
<dbReference type="Gene3D" id="2.40.100.10">
    <property type="entry name" value="Cyclophilin-like"/>
    <property type="match status" value="1"/>
</dbReference>
<dbReference type="Pfam" id="PF02626">
    <property type="entry name" value="CT_A_B"/>
    <property type="match status" value="1"/>
</dbReference>
<evidence type="ECO:0000256" key="3">
    <source>
        <dbReference type="ARBA" id="ARBA00022840"/>
    </source>
</evidence>
<evidence type="ECO:0000259" key="4">
    <source>
        <dbReference type="SMART" id="SM00797"/>
    </source>
</evidence>
<feature type="domain" description="Carboxyltransferase" evidence="4">
    <location>
        <begin position="24"/>
        <end position="320"/>
    </location>
</feature>
<dbReference type="Proteomes" id="UP001623660">
    <property type="component" value="Unassembled WGS sequence"/>
</dbReference>
<dbReference type="InterPro" id="IPR003778">
    <property type="entry name" value="CT_A_B"/>
</dbReference>
<dbReference type="PANTHER" id="PTHR43309">
    <property type="entry name" value="5-OXOPROLINASE SUBUNIT C"/>
    <property type="match status" value="1"/>
</dbReference>
<evidence type="ECO:0000313" key="6">
    <source>
        <dbReference type="Proteomes" id="UP001623660"/>
    </source>
</evidence>
<dbReference type="InterPro" id="IPR029000">
    <property type="entry name" value="Cyclophilin-like_dom_sf"/>
</dbReference>
<dbReference type="InterPro" id="IPR052708">
    <property type="entry name" value="PxpC"/>
</dbReference>
<accession>A0ABW8SJF7</accession>
<proteinExistence type="predicted"/>
<gene>
    <name evidence="5" type="ORF">ACJDU8_05180</name>
</gene>
<keyword evidence="3" id="KW-0067">ATP-binding</keyword>
<organism evidence="5 6">
    <name type="scientific">Candidatus Clostridium eludens</name>
    <dbReference type="NCBI Taxonomy" id="3381663"/>
    <lineage>
        <taxon>Bacteria</taxon>
        <taxon>Bacillati</taxon>
        <taxon>Bacillota</taxon>
        <taxon>Clostridia</taxon>
        <taxon>Eubacteriales</taxon>
        <taxon>Clostridiaceae</taxon>
        <taxon>Clostridium</taxon>
    </lineage>
</organism>
<comment type="caution">
    <text evidence="5">The sequence shown here is derived from an EMBL/GenBank/DDBJ whole genome shotgun (WGS) entry which is preliminary data.</text>
</comment>
<dbReference type="EMBL" id="JBJHZX010000005">
    <property type="protein sequence ID" value="MFL0194970.1"/>
    <property type="molecule type" value="Genomic_DNA"/>
</dbReference>
<keyword evidence="1" id="KW-0547">Nucleotide-binding</keyword>
<evidence type="ECO:0000256" key="1">
    <source>
        <dbReference type="ARBA" id="ARBA00022741"/>
    </source>
</evidence>
<sequence>MNIRIFKPGLLTTIQDLGRYGYQRYGVIVSGAMDMYSLRLANILVGNKEGEGALEITLVGPYLEMSKGTLFSITGGDFLPTIEGKSVPMWRPVYLNKDSILEFSNCRLGCRAYLSVAGGFDVPEIMKSKSTYIKAGIGGYKGRALKKGDIIKLNPPRKKSINIMDRLLKEKASQAFISVNWKVGGYRKGGSGYNSIRVVRGRQFKYFSQESLNDFFHSDFMISLQSDRMGYHLLGPRIRLTETFEMISEAVSFGSVQVPHDGNPIILLADRQTTGGYPKIAQIASVDLEKIAQMKPNEKITFVEISLKDAENLYFNREIYIRNLKTAVNLKNSINFQI</sequence>
<evidence type="ECO:0000256" key="2">
    <source>
        <dbReference type="ARBA" id="ARBA00022801"/>
    </source>
</evidence>
<name>A0ABW8SJF7_9CLOT</name>
<keyword evidence="6" id="KW-1185">Reference proteome</keyword>
<reference evidence="5 6" key="1">
    <citation type="submission" date="2024-11" db="EMBL/GenBank/DDBJ databases">
        <authorList>
            <person name="Heng Y.C."/>
            <person name="Lim A.C.H."/>
            <person name="Lee J.K.Y."/>
            <person name="Kittelmann S."/>
        </authorList>
    </citation>
    <scope>NUCLEOTIDE SEQUENCE [LARGE SCALE GENOMIC DNA]</scope>
    <source>
        <strain evidence="5 6">WILCCON 0269</strain>
    </source>
</reference>
<dbReference type="RefSeq" id="WP_406791087.1">
    <property type="nucleotide sequence ID" value="NZ_JBJHZX010000005.1"/>
</dbReference>
<dbReference type="PANTHER" id="PTHR43309:SF5">
    <property type="entry name" value="5-OXOPROLINASE SUBUNIT C"/>
    <property type="match status" value="1"/>
</dbReference>
<protein>
    <submittedName>
        <fullName evidence="5">Biotin-dependent carboxyltransferase family protein</fullName>
    </submittedName>
</protein>
<dbReference type="SUPFAM" id="SSF50891">
    <property type="entry name" value="Cyclophilin-like"/>
    <property type="match status" value="1"/>
</dbReference>
<dbReference type="SMART" id="SM00797">
    <property type="entry name" value="AHS2"/>
    <property type="match status" value="1"/>
</dbReference>
<keyword evidence="2" id="KW-0378">Hydrolase</keyword>
<dbReference type="NCBIfam" id="TIGR00724">
    <property type="entry name" value="urea_amlyse_rel"/>
    <property type="match status" value="1"/>
</dbReference>